<protein>
    <submittedName>
        <fullName evidence="1">Aromatic ring-cleaving dioxygenase</fullName>
    </submittedName>
</protein>
<proteinExistence type="predicted"/>
<comment type="caution">
    <text evidence="1">The sequence shown here is derived from an EMBL/GenBank/DDBJ whole genome shotgun (WGS) entry which is preliminary data.</text>
</comment>
<organism evidence="1 2">
    <name type="scientific">Mesorhizobium salmacidum</name>
    <dbReference type="NCBI Taxonomy" id="3015171"/>
    <lineage>
        <taxon>Bacteria</taxon>
        <taxon>Pseudomonadati</taxon>
        <taxon>Pseudomonadota</taxon>
        <taxon>Alphaproteobacteria</taxon>
        <taxon>Hyphomicrobiales</taxon>
        <taxon>Phyllobacteriaceae</taxon>
        <taxon>Mesorhizobium</taxon>
    </lineage>
</organism>
<keyword evidence="1" id="KW-0223">Dioxygenase</keyword>
<gene>
    <name evidence="1" type="ORF">O7A60_27055</name>
</gene>
<sequence length="148" mass="16611">MSKASSTPAGQPSPPNPRQLAEIASYHAHIYYDGQAERQHAEWLRQRIAERFRVRLGNWHDGPVGPHGQAMYQVSFAPGIFATLVPWLMLNHQGLSILIHPNTTNPKRDHLVDPIWIGHPLEVHGEVLGEEHEAEEALEVNTEPTLEA</sequence>
<dbReference type="Pfam" id="PF08883">
    <property type="entry name" value="DOPA_dioxygen"/>
    <property type="match status" value="1"/>
</dbReference>
<dbReference type="EMBL" id="JAPYKS010000027">
    <property type="protein sequence ID" value="MEI9412385.1"/>
    <property type="molecule type" value="Genomic_DNA"/>
</dbReference>
<name>A0ABU8L348_9HYPH</name>
<dbReference type="PANTHER" id="PTHR36423">
    <property type="entry name" value="AFR070WP"/>
    <property type="match status" value="1"/>
</dbReference>
<keyword evidence="1" id="KW-0560">Oxidoreductase</keyword>
<dbReference type="GO" id="GO:0051213">
    <property type="term" value="F:dioxygenase activity"/>
    <property type="evidence" value="ECO:0007669"/>
    <property type="project" value="UniProtKB-KW"/>
</dbReference>
<dbReference type="Gene3D" id="3.30.70.1240">
    <property type="entry name" value="DOPA-like domains"/>
    <property type="match status" value="1"/>
</dbReference>
<dbReference type="Proteomes" id="UP001387293">
    <property type="component" value="Unassembled WGS sequence"/>
</dbReference>
<evidence type="ECO:0000313" key="2">
    <source>
        <dbReference type="Proteomes" id="UP001387293"/>
    </source>
</evidence>
<accession>A0ABU8L348</accession>
<reference evidence="1 2" key="1">
    <citation type="submission" date="2022-12" db="EMBL/GenBank/DDBJ databases">
        <authorList>
            <person name="Muema E."/>
        </authorList>
    </citation>
    <scope>NUCLEOTIDE SEQUENCE [LARGE SCALE GENOMIC DNA]</scope>
    <source>
        <strain evidence="2">1326</strain>
    </source>
</reference>
<dbReference type="InterPro" id="IPR014980">
    <property type="entry name" value="DOPA_dioxygen"/>
</dbReference>
<dbReference type="InterPro" id="IPR023389">
    <property type="entry name" value="DOPA-like_sf"/>
</dbReference>
<dbReference type="SUPFAM" id="SSF143410">
    <property type="entry name" value="DOPA-like"/>
    <property type="match status" value="1"/>
</dbReference>
<evidence type="ECO:0000313" key="1">
    <source>
        <dbReference type="EMBL" id="MEI9412385.1"/>
    </source>
</evidence>
<keyword evidence="2" id="KW-1185">Reference proteome</keyword>
<dbReference type="RefSeq" id="WP_337108792.1">
    <property type="nucleotide sequence ID" value="NZ_JAPYKS010000027.1"/>
</dbReference>
<dbReference type="PANTHER" id="PTHR36423:SF2">
    <property type="entry name" value="AFR070WP"/>
    <property type="match status" value="1"/>
</dbReference>